<name>A0ABT2G034_9CORY</name>
<accession>A0ABT2G034</accession>
<feature type="transmembrane region" description="Helical" evidence="2">
    <location>
        <begin position="677"/>
        <end position="697"/>
    </location>
</feature>
<reference evidence="4 5" key="1">
    <citation type="submission" date="2022-08" db="EMBL/GenBank/DDBJ databases">
        <title>YIM 101645 draft genome.</title>
        <authorList>
            <person name="Chen X."/>
        </authorList>
    </citation>
    <scope>NUCLEOTIDE SEQUENCE [LARGE SCALE GENOMIC DNA]</scope>
    <source>
        <strain evidence="4 5">YIM 101645</strain>
    </source>
</reference>
<evidence type="ECO:0000313" key="5">
    <source>
        <dbReference type="Proteomes" id="UP001205965"/>
    </source>
</evidence>
<evidence type="ECO:0000256" key="2">
    <source>
        <dbReference type="SAM" id="Phobius"/>
    </source>
</evidence>
<evidence type="ECO:0008006" key="6">
    <source>
        <dbReference type="Google" id="ProtNLM"/>
    </source>
</evidence>
<evidence type="ECO:0000256" key="3">
    <source>
        <dbReference type="SAM" id="SignalP"/>
    </source>
</evidence>
<feature type="region of interest" description="Disordered" evidence="1">
    <location>
        <begin position="541"/>
        <end position="563"/>
    </location>
</feature>
<comment type="caution">
    <text evidence="4">The sequence shown here is derived from an EMBL/GenBank/DDBJ whole genome shotgun (WGS) entry which is preliminary data.</text>
</comment>
<dbReference type="Proteomes" id="UP001205965">
    <property type="component" value="Unassembled WGS sequence"/>
</dbReference>
<dbReference type="EMBL" id="JANWTC010000005">
    <property type="protein sequence ID" value="MCS5479647.1"/>
    <property type="molecule type" value="Genomic_DNA"/>
</dbReference>
<feature type="compositionally biased region" description="Basic and acidic residues" evidence="1">
    <location>
        <begin position="548"/>
        <end position="563"/>
    </location>
</feature>
<feature type="signal peptide" evidence="3">
    <location>
        <begin position="1"/>
        <end position="31"/>
    </location>
</feature>
<gene>
    <name evidence="4" type="ORF">NYP18_08250</name>
</gene>
<dbReference type="RefSeq" id="WP_259427714.1">
    <property type="nucleotide sequence ID" value="NZ_JANWTC010000005.1"/>
</dbReference>
<keyword evidence="2" id="KW-0812">Transmembrane</keyword>
<evidence type="ECO:0000313" key="4">
    <source>
        <dbReference type="EMBL" id="MCS5479647.1"/>
    </source>
</evidence>
<keyword evidence="3" id="KW-0732">Signal</keyword>
<organism evidence="4 5">
    <name type="scientific">Corynebacterium lemuris</name>
    <dbReference type="NCBI Taxonomy" id="1859292"/>
    <lineage>
        <taxon>Bacteria</taxon>
        <taxon>Bacillati</taxon>
        <taxon>Actinomycetota</taxon>
        <taxon>Actinomycetes</taxon>
        <taxon>Mycobacteriales</taxon>
        <taxon>Corynebacteriaceae</taxon>
        <taxon>Corynebacterium</taxon>
    </lineage>
</organism>
<protein>
    <recommendedName>
        <fullName evidence="6">Secreted protein</fullName>
    </recommendedName>
</protein>
<keyword evidence="2" id="KW-1133">Transmembrane helix</keyword>
<sequence>MILNRKTIRSATVAAFATCLAFSVQPLTATAAPQPEIRTVTTAATGAVQQITVGTATVEVQQDVEDGGELRLKGTGWRTTSGSGGSVITVKLNKETAGISQQYIRTGADIINHPRNGAPDQTIWAMINADTQGNFDTTIDLPVGLVAGQKLTANIASGLTDGDVERTVNTRPLTVGGIPYGDDAGEAVTCTPAVNPATVEVAPTPDGDGVLKVTGRGWCNTISGGSIVAIKLDEGGISRLDTSVHSNQTIWSVFPADDRTGDWEYDLVLPDGTTSGARGSTPAFTPGEHTMRVLSGSLKNGDPIRSVPGRGATLAFTVGEYRPNSFPDPLDYAADLAAGTDGGVEVARSNKNLVVTVPGGKAGDWVHLTAYSTGGTPQLPWQGEWHQLDEGLSFTVAQQDVLLPAGDLKMVVQSGNQGQRGALLGWDLLTVAETTTTDTTTTEATAGTLAGDLTGLAGDINGMFNALGVLSDDIDRLRGTDAATPVVAAPATEIETFDDIEEVGTRTDFVDVPALVPAGGQFLTPTTTVTAAAVTGTVTAAAGSRPAPTHEPDAPVAHQDELDDPKSGDLEAVLENELLTVTLSNREPGDWVFLHVYGPEPVPVGWTQVDDERKVRLETGTIPNGEFKVSLLSEEDSLLGWVAIALGEPGATESADPTVPRPTTVIRTAKVVGATDWWMIGLGALIPSLYALALWGGNRRTQRSGRI</sequence>
<keyword evidence="5" id="KW-1185">Reference proteome</keyword>
<proteinExistence type="predicted"/>
<keyword evidence="2" id="KW-0472">Membrane</keyword>
<evidence type="ECO:0000256" key="1">
    <source>
        <dbReference type="SAM" id="MobiDB-lite"/>
    </source>
</evidence>
<feature type="chain" id="PRO_5047056723" description="Secreted protein" evidence="3">
    <location>
        <begin position="32"/>
        <end position="707"/>
    </location>
</feature>